<comment type="caution">
    <text evidence="1">The sequence shown here is derived from an EMBL/GenBank/DDBJ whole genome shotgun (WGS) entry which is preliminary data.</text>
</comment>
<name>A0A5D4MBU4_9BACI</name>
<accession>A0A5D4MBU4</accession>
<dbReference type="AlphaFoldDB" id="A0A5D4MBU4"/>
<protein>
    <submittedName>
        <fullName evidence="1">Uncharacterized protein</fullName>
    </submittedName>
</protein>
<proteinExistence type="predicted"/>
<organism evidence="1 2">
    <name type="scientific">Rossellomorea vietnamensis</name>
    <dbReference type="NCBI Taxonomy" id="218284"/>
    <lineage>
        <taxon>Bacteria</taxon>
        <taxon>Bacillati</taxon>
        <taxon>Bacillota</taxon>
        <taxon>Bacilli</taxon>
        <taxon>Bacillales</taxon>
        <taxon>Bacillaceae</taxon>
        <taxon>Rossellomorea</taxon>
    </lineage>
</organism>
<evidence type="ECO:0000313" key="2">
    <source>
        <dbReference type="Proteomes" id="UP000325182"/>
    </source>
</evidence>
<dbReference type="Proteomes" id="UP000325182">
    <property type="component" value="Unassembled WGS sequence"/>
</dbReference>
<sequence length="80" mass="9614">MATEVYACLCGEWVNLNEDPNCKVGENHSSPSIWWEEDAKIWSPFDRAKQHTMYQQDYVNIHYRNADYRIHPMFIQIKYS</sequence>
<gene>
    <name evidence="1" type="ORF">FZC84_12080</name>
</gene>
<evidence type="ECO:0000313" key="1">
    <source>
        <dbReference type="EMBL" id="TYR99106.1"/>
    </source>
</evidence>
<dbReference type="EMBL" id="VTEG01000007">
    <property type="protein sequence ID" value="TYR99106.1"/>
    <property type="molecule type" value="Genomic_DNA"/>
</dbReference>
<reference evidence="1 2" key="1">
    <citation type="submission" date="2019-08" db="EMBL/GenBank/DDBJ databases">
        <title>Bacillus genomes from the desert of Cuatro Cienegas, Coahuila.</title>
        <authorList>
            <person name="Olmedo-Alvarez G."/>
        </authorList>
    </citation>
    <scope>NUCLEOTIDE SEQUENCE [LARGE SCALE GENOMIC DNA]</scope>
    <source>
        <strain evidence="1 2">CH128b_4D</strain>
    </source>
</reference>
<dbReference type="RefSeq" id="WP_148954026.1">
    <property type="nucleotide sequence ID" value="NZ_VTEG01000007.1"/>
</dbReference>